<dbReference type="RefSeq" id="WP_153349155.1">
    <property type="nucleotide sequence ID" value="NZ_WEGI01000027.1"/>
</dbReference>
<protein>
    <submittedName>
        <fullName evidence="1">Uncharacterized protein</fullName>
    </submittedName>
</protein>
<organism evidence="1 2">
    <name type="scientific">Nocardia aurantia</name>
    <dbReference type="NCBI Taxonomy" id="2585199"/>
    <lineage>
        <taxon>Bacteria</taxon>
        <taxon>Bacillati</taxon>
        <taxon>Actinomycetota</taxon>
        <taxon>Actinomycetes</taxon>
        <taxon>Mycobacteriales</taxon>
        <taxon>Nocardiaceae</taxon>
        <taxon>Nocardia</taxon>
    </lineage>
</organism>
<gene>
    <name evidence="1" type="ORF">NRB56_75570</name>
</gene>
<dbReference type="EMBL" id="WEGI01000027">
    <property type="protein sequence ID" value="MQY31945.1"/>
    <property type="molecule type" value="Genomic_DNA"/>
</dbReference>
<name>A0A7K0E1Q9_9NOCA</name>
<evidence type="ECO:0000313" key="1">
    <source>
        <dbReference type="EMBL" id="MQY31945.1"/>
    </source>
</evidence>
<reference evidence="1 2" key="1">
    <citation type="submission" date="2019-10" db="EMBL/GenBank/DDBJ databases">
        <title>Nocardia macrotermitis sp. nov. and Nocardia aurantia sp. nov., isolated from the gut of fungus growing-termite Macrotermes natalensis.</title>
        <authorList>
            <person name="Benndorf R."/>
            <person name="Schwitalla J."/>
            <person name="Martin K."/>
            <person name="De Beer W."/>
            <person name="Kaster A.-K."/>
            <person name="Vollmers J."/>
            <person name="Poulsen M."/>
            <person name="Beemelmanns C."/>
        </authorList>
    </citation>
    <scope>NUCLEOTIDE SEQUENCE [LARGE SCALE GENOMIC DNA]</scope>
    <source>
        <strain evidence="1 2">RB56</strain>
    </source>
</reference>
<dbReference type="AlphaFoldDB" id="A0A7K0E1Q9"/>
<comment type="caution">
    <text evidence="1">The sequence shown here is derived from an EMBL/GenBank/DDBJ whole genome shotgun (WGS) entry which is preliminary data.</text>
</comment>
<sequence>MNDLLATAIAAHGGLDRWNQIKTIQVDAEISGAFWQMKGQADAMSRVRFEVDTTQQQLTMDYLTQDRRSLFRPDRVVLQRPDGTVVGERDDPERSFAGHDFRTRWDQLHLAYFTGEALWTYLNTPFLSTWPGFVSAEIAPIEADGETWRRLRVTFPDHIKTHTRTQVFCFGPDGLLRRHDFTIDIVDPATESQLYATDYRDIDGILIPATRRAYTTLGNDRIVLVAIDMADITIA</sequence>
<proteinExistence type="predicted"/>
<dbReference type="OrthoDB" id="8746011at2"/>
<dbReference type="Proteomes" id="UP000431401">
    <property type="component" value="Unassembled WGS sequence"/>
</dbReference>
<accession>A0A7K0E1Q9</accession>
<keyword evidence="2" id="KW-1185">Reference proteome</keyword>
<evidence type="ECO:0000313" key="2">
    <source>
        <dbReference type="Proteomes" id="UP000431401"/>
    </source>
</evidence>